<evidence type="ECO:0000313" key="1">
    <source>
        <dbReference type="EMBL" id="WVZ24216.1"/>
    </source>
</evidence>
<keyword evidence="2" id="KW-1185">Reference proteome</keyword>
<dbReference type="EMBL" id="CP144700">
    <property type="protein sequence ID" value="WVZ24216.1"/>
    <property type="molecule type" value="Genomic_DNA"/>
</dbReference>
<dbReference type="Proteomes" id="UP001374535">
    <property type="component" value="Chromosome 1"/>
</dbReference>
<organism evidence="1 2">
    <name type="scientific">Vigna mungo</name>
    <name type="common">Black gram</name>
    <name type="synonym">Phaseolus mungo</name>
    <dbReference type="NCBI Taxonomy" id="3915"/>
    <lineage>
        <taxon>Eukaryota</taxon>
        <taxon>Viridiplantae</taxon>
        <taxon>Streptophyta</taxon>
        <taxon>Embryophyta</taxon>
        <taxon>Tracheophyta</taxon>
        <taxon>Spermatophyta</taxon>
        <taxon>Magnoliopsida</taxon>
        <taxon>eudicotyledons</taxon>
        <taxon>Gunneridae</taxon>
        <taxon>Pentapetalae</taxon>
        <taxon>rosids</taxon>
        <taxon>fabids</taxon>
        <taxon>Fabales</taxon>
        <taxon>Fabaceae</taxon>
        <taxon>Papilionoideae</taxon>
        <taxon>50 kb inversion clade</taxon>
        <taxon>NPAAA clade</taxon>
        <taxon>indigoferoid/millettioid clade</taxon>
        <taxon>Phaseoleae</taxon>
        <taxon>Vigna</taxon>
    </lineage>
</organism>
<evidence type="ECO:0000313" key="2">
    <source>
        <dbReference type="Proteomes" id="UP001374535"/>
    </source>
</evidence>
<proteinExistence type="predicted"/>
<gene>
    <name evidence="1" type="ORF">V8G54_002760</name>
</gene>
<reference evidence="1 2" key="1">
    <citation type="journal article" date="2023" name="Life. Sci Alliance">
        <title>Evolutionary insights into 3D genome organization and epigenetic landscape of Vigna mungo.</title>
        <authorList>
            <person name="Junaid A."/>
            <person name="Singh B."/>
            <person name="Bhatia S."/>
        </authorList>
    </citation>
    <scope>NUCLEOTIDE SEQUENCE [LARGE SCALE GENOMIC DNA]</scope>
    <source>
        <strain evidence="1">Urdbean</strain>
    </source>
</reference>
<name>A0AAQ3PAM2_VIGMU</name>
<dbReference type="AlphaFoldDB" id="A0AAQ3PAM2"/>
<sequence>MFLTLSSTFLRSRRCCRISWRRFNPLSPFLKELIQCFRNSLSASSTCSLSYTLSTSSSKPIFFFTKLIFSTELFCKCCKSNSSPLNSTSSASELIASKSGRSLLAFAPMIFLP</sequence>
<protein>
    <submittedName>
        <fullName evidence="1">Uncharacterized protein</fullName>
    </submittedName>
</protein>
<accession>A0AAQ3PAM2</accession>